<dbReference type="SUPFAM" id="SSF55846">
    <property type="entry name" value="N-acetylmuramoyl-L-alanine amidase-like"/>
    <property type="match status" value="1"/>
</dbReference>
<dbReference type="CDD" id="cd06583">
    <property type="entry name" value="PGRP"/>
    <property type="match status" value="1"/>
</dbReference>
<dbReference type="InterPro" id="IPR002502">
    <property type="entry name" value="Amidase_domain"/>
</dbReference>
<keyword evidence="3" id="KW-0929">Antimicrobial</keyword>
<dbReference type="InterPro" id="IPR013168">
    <property type="entry name" value="Cpl_7_lyso_C"/>
</dbReference>
<comment type="catalytic activity">
    <reaction evidence="1">
        <text>Hydrolyzes the link between N-acetylmuramoyl residues and L-amino acid residues in certain cell-wall glycopeptides.</text>
        <dbReference type="EC" id="3.5.1.28"/>
    </reaction>
</comment>
<evidence type="ECO:0000256" key="4">
    <source>
        <dbReference type="ARBA" id="ARBA00022638"/>
    </source>
</evidence>
<feature type="domain" description="Cpl-7 lysozyme C-terminal" evidence="8">
    <location>
        <begin position="227"/>
        <end position="268"/>
    </location>
</feature>
<evidence type="ECO:0000259" key="7">
    <source>
        <dbReference type="SMART" id="SM00644"/>
    </source>
</evidence>
<keyword evidence="5" id="KW-0378">Hydrolase</keyword>
<dbReference type="Pfam" id="PF08230">
    <property type="entry name" value="CW_7"/>
    <property type="match status" value="1"/>
</dbReference>
<reference evidence="9" key="1">
    <citation type="journal article" date="2021" name="Proc. Natl. Acad. Sci. U.S.A.">
        <title>A Catalog of Tens of Thousands of Viruses from Human Metagenomes Reveals Hidden Associations with Chronic Diseases.</title>
        <authorList>
            <person name="Tisza M.J."/>
            <person name="Buck C.B."/>
        </authorList>
    </citation>
    <scope>NUCLEOTIDE SEQUENCE</scope>
    <source>
        <strain evidence="9">CtVif31</strain>
    </source>
</reference>
<keyword evidence="6" id="KW-0961">Cell wall biogenesis/degradation</keyword>
<dbReference type="GO" id="GO:0042742">
    <property type="term" value="P:defense response to bacterium"/>
    <property type="evidence" value="ECO:0007669"/>
    <property type="project" value="UniProtKB-KW"/>
</dbReference>
<evidence type="ECO:0000313" key="9">
    <source>
        <dbReference type="EMBL" id="DAE13480.1"/>
    </source>
</evidence>
<dbReference type="Pfam" id="PF01510">
    <property type="entry name" value="Amidase_2"/>
    <property type="match status" value="1"/>
</dbReference>
<dbReference type="InterPro" id="IPR036505">
    <property type="entry name" value="Amidase/PGRP_sf"/>
</dbReference>
<dbReference type="SMART" id="SM00644">
    <property type="entry name" value="Ami_2"/>
    <property type="match status" value="1"/>
</dbReference>
<evidence type="ECO:0000259" key="8">
    <source>
        <dbReference type="SMART" id="SM01095"/>
    </source>
</evidence>
<dbReference type="Gene3D" id="3.40.80.10">
    <property type="entry name" value="Peptidoglycan recognition protein-like"/>
    <property type="match status" value="1"/>
</dbReference>
<evidence type="ECO:0000256" key="5">
    <source>
        <dbReference type="ARBA" id="ARBA00022801"/>
    </source>
</evidence>
<dbReference type="GO" id="GO:0009253">
    <property type="term" value="P:peptidoglycan catabolic process"/>
    <property type="evidence" value="ECO:0007669"/>
    <property type="project" value="InterPro"/>
</dbReference>
<dbReference type="SMART" id="SM01095">
    <property type="entry name" value="Cpl-7"/>
    <property type="match status" value="1"/>
</dbReference>
<dbReference type="EC" id="3.5.1.28" evidence="2"/>
<name>A0A8S5Q394_9CAUD</name>
<evidence type="ECO:0000256" key="6">
    <source>
        <dbReference type="ARBA" id="ARBA00023316"/>
    </source>
</evidence>
<keyword evidence="4" id="KW-0081">Bacteriolytic enzyme</keyword>
<protein>
    <recommendedName>
        <fullName evidence="2">N-acetylmuramoyl-L-alanine amidase</fullName>
        <ecNumber evidence="2">3.5.1.28</ecNumber>
    </recommendedName>
</protein>
<dbReference type="PANTHER" id="PTHR30417:SF1">
    <property type="entry name" value="N-ACETYLMURAMOYL-L-ALANINE AMIDASE AMID"/>
    <property type="match status" value="1"/>
</dbReference>
<feature type="domain" description="N-acetylmuramoyl-L-alanine amidase" evidence="7">
    <location>
        <begin position="9"/>
        <end position="154"/>
    </location>
</feature>
<sequence length="268" mass="29881">MNINTSLISNNNSYAGQTPLYIVIHNTDNIAKTADAKAHATAQHNGNFHGYSAHVFVDDKSAYQALPYNRGAWHVGVNYGGKLFGIVNNRNSIGIEMCMNAGYNYEKAFQNTVDVCKQLMKKYGIPASRVVRHYDVCAKNCPSVIRGKGDWNRFKKLISSETVTVPTTKPTVKVDKYYRVRKTWKDSKSQIGAYKSLENAKKACKAGYSVFDWNGKAVYSVTAKKSVAKVAKEVINGEWGNGQDRKDRLEAAGYNYTEVQNAVNKLLK</sequence>
<dbReference type="EMBL" id="BK015567">
    <property type="protein sequence ID" value="DAE13480.1"/>
    <property type="molecule type" value="Genomic_DNA"/>
</dbReference>
<dbReference type="GO" id="GO:0009254">
    <property type="term" value="P:peptidoglycan turnover"/>
    <property type="evidence" value="ECO:0007669"/>
    <property type="project" value="TreeGrafter"/>
</dbReference>
<dbReference type="GO" id="GO:0008745">
    <property type="term" value="F:N-acetylmuramoyl-L-alanine amidase activity"/>
    <property type="evidence" value="ECO:0007669"/>
    <property type="project" value="UniProtKB-EC"/>
</dbReference>
<evidence type="ECO:0000256" key="2">
    <source>
        <dbReference type="ARBA" id="ARBA00011901"/>
    </source>
</evidence>
<proteinExistence type="predicted"/>
<dbReference type="GO" id="GO:0071555">
    <property type="term" value="P:cell wall organization"/>
    <property type="evidence" value="ECO:0007669"/>
    <property type="project" value="UniProtKB-KW"/>
</dbReference>
<dbReference type="InterPro" id="IPR051206">
    <property type="entry name" value="NAMLAA_amidase_2"/>
</dbReference>
<dbReference type="PANTHER" id="PTHR30417">
    <property type="entry name" value="N-ACETYLMURAMOYL-L-ALANINE AMIDASE AMID"/>
    <property type="match status" value="1"/>
</dbReference>
<accession>A0A8S5Q394</accession>
<evidence type="ECO:0000256" key="3">
    <source>
        <dbReference type="ARBA" id="ARBA00022529"/>
    </source>
</evidence>
<organism evidence="9">
    <name type="scientific">Siphoviridae sp. ctVif31</name>
    <dbReference type="NCBI Taxonomy" id="2825532"/>
    <lineage>
        <taxon>Viruses</taxon>
        <taxon>Duplodnaviria</taxon>
        <taxon>Heunggongvirae</taxon>
        <taxon>Uroviricota</taxon>
        <taxon>Caudoviricetes</taxon>
    </lineage>
</organism>
<evidence type="ECO:0000256" key="1">
    <source>
        <dbReference type="ARBA" id="ARBA00001561"/>
    </source>
</evidence>
<dbReference type="GO" id="GO:0001897">
    <property type="term" value="P:symbiont-mediated cytolysis of host cell"/>
    <property type="evidence" value="ECO:0007669"/>
    <property type="project" value="UniProtKB-ARBA"/>
</dbReference>